<reference evidence="7 8" key="1">
    <citation type="submission" date="2011-07" db="EMBL/GenBank/DDBJ databases">
        <authorList>
            <person name="Coyne R."/>
            <person name="Brami D."/>
            <person name="Johnson J."/>
            <person name="Hostetler J."/>
            <person name="Hannick L."/>
            <person name="Clark T."/>
            <person name="Cassidy-Hanley D."/>
            <person name="Inman J."/>
        </authorList>
    </citation>
    <scope>NUCLEOTIDE SEQUENCE [LARGE SCALE GENOMIC DNA]</scope>
    <source>
        <strain evidence="7 8">G5</strain>
    </source>
</reference>
<dbReference type="InParanoid" id="G0R2K8"/>
<gene>
    <name evidence="7" type="ORF">IMG5_179190</name>
</gene>
<dbReference type="SUPFAM" id="SSF52540">
    <property type="entry name" value="P-loop containing nucleoside triphosphate hydrolases"/>
    <property type="match status" value="1"/>
</dbReference>
<proteinExistence type="inferred from homology"/>
<organism evidence="7 8">
    <name type="scientific">Ichthyophthirius multifiliis</name>
    <name type="common">White spot disease agent</name>
    <name type="synonym">Ich</name>
    <dbReference type="NCBI Taxonomy" id="5932"/>
    <lineage>
        <taxon>Eukaryota</taxon>
        <taxon>Sar</taxon>
        <taxon>Alveolata</taxon>
        <taxon>Ciliophora</taxon>
        <taxon>Intramacronucleata</taxon>
        <taxon>Oligohymenophorea</taxon>
        <taxon>Hymenostomatida</taxon>
        <taxon>Ophryoglenina</taxon>
        <taxon>Ichthyophthirius</taxon>
    </lineage>
</organism>
<dbReference type="EMBL" id="GL984269">
    <property type="protein sequence ID" value="EGR28299.1"/>
    <property type="molecule type" value="Genomic_DNA"/>
</dbReference>
<dbReference type="eggNOG" id="KOG2037">
    <property type="taxonomic scope" value="Eukaryota"/>
</dbReference>
<dbReference type="InterPro" id="IPR003191">
    <property type="entry name" value="Guanylate-bd/ATL_C"/>
</dbReference>
<dbReference type="PROSITE" id="PS51715">
    <property type="entry name" value="G_GB1_RHD3"/>
    <property type="match status" value="1"/>
</dbReference>
<dbReference type="Gene3D" id="1.20.1000.10">
    <property type="entry name" value="Guanylate-binding protein, C-terminal domain"/>
    <property type="match status" value="1"/>
</dbReference>
<keyword evidence="8" id="KW-1185">Reference proteome</keyword>
<keyword evidence="5" id="KW-0175">Coiled coil</keyword>
<dbReference type="SUPFAM" id="SSF48340">
    <property type="entry name" value="Interferon-induced guanylate-binding protein 1 (GBP1), C-terminal domain"/>
    <property type="match status" value="1"/>
</dbReference>
<dbReference type="GeneID" id="14904378"/>
<dbReference type="Proteomes" id="UP000008983">
    <property type="component" value="Unassembled WGS sequence"/>
</dbReference>
<evidence type="ECO:0000256" key="5">
    <source>
        <dbReference type="SAM" id="Coils"/>
    </source>
</evidence>
<dbReference type="Pfam" id="PF02263">
    <property type="entry name" value="GBP"/>
    <property type="match status" value="1"/>
</dbReference>
<comment type="similarity">
    <text evidence="4">Belongs to the TRAFAC class dynamin-like GTPase superfamily. GB1/RHD3 GTPase family.</text>
</comment>
<sequence>MKNSGQPVLFIDITETKDELNNKNYQFNITPEAIQLLQQIGDRNIAVLVIAGPQRTGKSFLANRFLKQMDGFAIGPSTNPCTKGIWVWNKPVKLNETTDMIILDTEGLNSIQRDLTIDMKIFSISVLLASMFIYNNLGHIDESAIENLSLVVRLSENICIQKMSDGDAKLGEFFPSFYWILRDFSLDLRGITPKAYLENCLKPLPGNTSEIIKKNEIRDKFRQYFQIRDCEALVRPLDEEHKLARIEKQPWNSLRPAFIEGVTNIEKKVFQGIKAKSIMNKTLTGKMLMGLVMEYLQAINTGGIPNIMNSLEAVVSSQVRREHEEARSQYLQNVSQAFSPEKLPIDEEILIEQHRVIVDNVFSEMQKRSKSFIDAEQLIEIRKDLQELINTEFNIKIQQNKELSLNSCKNVLLKFMNQFSLPNIQNPDQINVSFQEKIDDFQRFLKNYLINQKGNGKYKVFSEVFPGFIFGYFKQCFEKMNSVYNEEVNRNKVKVKQVNEQAELLRNSIKEYERLTLDLQREIEQQKSQLEKLSRENSKTKMFQEQDDKSSFGQIEQLQLQIKNKKEKNKQLKQENLEASENLYKVRSELNQKKKEIQGLKSEIDELKKLTNNSTGLGNDQEIQEVITAVRNLKNQITFMDNFFSTRNSIESSYASSQDTQIKEYEQFRMEKQKIIQDYKNKLDLYKQQNEQERERNVRKIATQNKYMEELKIKNMELTEQNQELTKKSIQLKELIKENEKLRENNSIKQQNLDTLQLVFQEQQKQLEKNSNLKLDLENKLAFMKSEQFQLVSFKESFPYLLRESLKYILNRNSKLKHSLKTLNEEDIQQVKECFLEVGVELNL</sequence>
<dbReference type="Gene3D" id="3.40.50.300">
    <property type="entry name" value="P-loop containing nucleotide triphosphate hydrolases"/>
    <property type="match status" value="1"/>
</dbReference>
<feature type="coiled-coil region" evidence="5">
    <location>
        <begin position="485"/>
        <end position="610"/>
    </location>
</feature>
<evidence type="ECO:0000256" key="4">
    <source>
        <dbReference type="PROSITE-ProRule" id="PRU01052"/>
    </source>
</evidence>
<keyword evidence="2" id="KW-0378">Hydrolase</keyword>
<accession>G0R2K8</accession>
<dbReference type="PANTHER" id="PTHR10751">
    <property type="entry name" value="GUANYLATE BINDING PROTEIN"/>
    <property type="match status" value="1"/>
</dbReference>
<feature type="domain" description="GB1/RHD3-type G" evidence="6">
    <location>
        <begin position="42"/>
        <end position="274"/>
    </location>
</feature>
<dbReference type="GO" id="GO:0005525">
    <property type="term" value="F:GTP binding"/>
    <property type="evidence" value="ECO:0007669"/>
    <property type="project" value="UniProtKB-KW"/>
</dbReference>
<protein>
    <recommendedName>
        <fullName evidence="6">GB1/RHD3-type G domain-containing protein</fullName>
    </recommendedName>
</protein>
<evidence type="ECO:0000256" key="2">
    <source>
        <dbReference type="ARBA" id="ARBA00022801"/>
    </source>
</evidence>
<dbReference type="InterPro" id="IPR036543">
    <property type="entry name" value="Guanylate-bd_C_sf"/>
</dbReference>
<dbReference type="InterPro" id="IPR015894">
    <property type="entry name" value="Guanylate-bd_N"/>
</dbReference>
<keyword evidence="3" id="KW-0342">GTP-binding</keyword>
<keyword evidence="1" id="KW-0547">Nucleotide-binding</keyword>
<dbReference type="RefSeq" id="XP_004027644.1">
    <property type="nucleotide sequence ID" value="XM_004027595.1"/>
</dbReference>
<evidence type="ECO:0000256" key="1">
    <source>
        <dbReference type="ARBA" id="ARBA00022741"/>
    </source>
</evidence>
<dbReference type="InterPro" id="IPR030386">
    <property type="entry name" value="G_GB1_RHD3_dom"/>
</dbReference>
<dbReference type="Pfam" id="PF02841">
    <property type="entry name" value="GBP_C"/>
    <property type="match status" value="1"/>
</dbReference>
<feature type="coiled-coil region" evidence="5">
    <location>
        <begin position="669"/>
        <end position="780"/>
    </location>
</feature>
<dbReference type="InterPro" id="IPR027417">
    <property type="entry name" value="P-loop_NTPase"/>
</dbReference>
<dbReference type="OMA" id="RMNEDNQ"/>
<dbReference type="GO" id="GO:0003924">
    <property type="term" value="F:GTPase activity"/>
    <property type="evidence" value="ECO:0007669"/>
    <property type="project" value="InterPro"/>
</dbReference>
<evidence type="ECO:0000313" key="7">
    <source>
        <dbReference type="EMBL" id="EGR28299.1"/>
    </source>
</evidence>
<name>G0R2K8_ICHMU</name>
<evidence type="ECO:0000259" key="6">
    <source>
        <dbReference type="PROSITE" id="PS51715"/>
    </source>
</evidence>
<evidence type="ECO:0000256" key="3">
    <source>
        <dbReference type="ARBA" id="ARBA00023134"/>
    </source>
</evidence>
<evidence type="ECO:0000313" key="8">
    <source>
        <dbReference type="Proteomes" id="UP000008983"/>
    </source>
</evidence>
<dbReference type="OrthoDB" id="2135133at2759"/>
<dbReference type="AlphaFoldDB" id="G0R2K8"/>